<dbReference type="Gene3D" id="3.40.50.300">
    <property type="entry name" value="P-loop containing nucleotide triphosphate hydrolases"/>
    <property type="match status" value="2"/>
</dbReference>
<feature type="coiled-coil region" evidence="1">
    <location>
        <begin position="292"/>
        <end position="339"/>
    </location>
</feature>
<feature type="domain" description="RecF/RecN/SMC N-terminal" evidence="2">
    <location>
        <begin position="4"/>
        <end position="1030"/>
    </location>
</feature>
<keyword evidence="3" id="KW-0540">Nuclease</keyword>
<dbReference type="PANTHER" id="PTHR32114:SF2">
    <property type="entry name" value="ABC TRANSPORTER ABCH.3"/>
    <property type="match status" value="1"/>
</dbReference>
<evidence type="ECO:0000313" key="4">
    <source>
        <dbReference type="Proteomes" id="UP000648482"/>
    </source>
</evidence>
<dbReference type="InterPro" id="IPR003395">
    <property type="entry name" value="RecF/RecN/SMC_N"/>
</dbReference>
<dbReference type="InterPro" id="IPR027417">
    <property type="entry name" value="P-loop_NTPase"/>
</dbReference>
<keyword evidence="1" id="KW-0175">Coiled coil</keyword>
<keyword evidence="3" id="KW-0378">Hydrolase</keyword>
<dbReference type="PANTHER" id="PTHR32114">
    <property type="entry name" value="ABC TRANSPORTER ABCH.3"/>
    <property type="match status" value="1"/>
</dbReference>
<feature type="coiled-coil region" evidence="1">
    <location>
        <begin position="181"/>
        <end position="208"/>
    </location>
</feature>
<gene>
    <name evidence="3" type="primary">sbcC</name>
    <name evidence="3" type="ORF">PALI_a3374</name>
</gene>
<reference evidence="3 4" key="1">
    <citation type="submission" date="2015-06" db="EMBL/GenBank/DDBJ databases">
        <title>Genome sequence of Pseudoalteromonas aliena.</title>
        <authorList>
            <person name="Xie B.-B."/>
            <person name="Rong J.-C."/>
            <person name="Qin Q.-L."/>
            <person name="Zhang Y.-Z."/>
        </authorList>
    </citation>
    <scope>NUCLEOTIDE SEQUENCE [LARGE SCALE GENOMIC DNA]</scope>
    <source>
        <strain evidence="3 4">SW19</strain>
    </source>
</reference>
<evidence type="ECO:0000256" key="1">
    <source>
        <dbReference type="SAM" id="Coils"/>
    </source>
</evidence>
<evidence type="ECO:0000259" key="2">
    <source>
        <dbReference type="Pfam" id="PF02463"/>
    </source>
</evidence>
<proteinExistence type="predicted"/>
<dbReference type="SUPFAM" id="SSF52540">
    <property type="entry name" value="P-loop containing nucleoside triphosphate hydrolases"/>
    <property type="match status" value="1"/>
</dbReference>
<dbReference type="Proteomes" id="UP000648482">
    <property type="component" value="Unassembled WGS sequence"/>
</dbReference>
<keyword evidence="4" id="KW-1185">Reference proteome</keyword>
<evidence type="ECO:0000313" key="3">
    <source>
        <dbReference type="EMBL" id="MBE0357761.1"/>
    </source>
</evidence>
<accession>A0ABR9DW14</accession>
<dbReference type="Pfam" id="PF02463">
    <property type="entry name" value="SMC_N"/>
    <property type="match status" value="1"/>
</dbReference>
<comment type="caution">
    <text evidence="3">The sequence shown here is derived from an EMBL/GenBank/DDBJ whole genome shotgun (WGS) entry which is preliminary data.</text>
</comment>
<organism evidence="3 4">
    <name type="scientific">Pseudoalteromonas aliena SW19</name>
    <dbReference type="NCBI Taxonomy" id="1314866"/>
    <lineage>
        <taxon>Bacteria</taxon>
        <taxon>Pseudomonadati</taxon>
        <taxon>Pseudomonadota</taxon>
        <taxon>Gammaproteobacteria</taxon>
        <taxon>Alteromonadales</taxon>
        <taxon>Pseudoalteromonadaceae</taxon>
        <taxon>Pseudoalteromonas</taxon>
    </lineage>
</organism>
<dbReference type="GO" id="GO:0004527">
    <property type="term" value="F:exonuclease activity"/>
    <property type="evidence" value="ECO:0007669"/>
    <property type="project" value="UniProtKB-KW"/>
</dbReference>
<sequence>MKFKRVEIQGFKSYLDKIDGTFDFTVKEGIPADIVSIYAPNGFGKTSFYDAIDFCMTNNITRYIRDSGLANIHNTDAKELNQKGQKQYILRSKNAPHDLETIVKVFTDGDEYQREVSLPRSGSKDYSFENKKTEPEERYFRSVMLTQEAVDGFLRELKPESRYERFMEEQLGGDNSLEVTRQQIQLMLSTLKSKLVKFEDEAKDINDKNLMKEQNSETNFDSNCLLTTNNFIVKLNKQGCNLNLLDDGFNEEKHANLELQINVHKSNINNEVTQFFSQKEYLESHLNSFTTYENHHNEIKKLKEIFAQLSKQEVDIKAYEELSNELQVLQEKKKTDELHFNSLLAKEKEFPRFVEKINLQPNLSKKTKEISDRLSENVRFFENKTTVLNDLEKQRNTLFVAREEFNSKRKNATYYYTEIVRLEAIIEQLNSSAIETEQSELEEKASNLKSIGLRLKNLMIENSDSFLEHDFINEKISLIVTEYLNTKSKNSEFLSKKKDVEAKIKKTKLENNSISKLIELGTELISENQSENCPLCQHKHDSFEVLAKSISTNSILSEYQQLLFKELEDCQKSIKLTEGTLEKLRVNFTTEKENYLIVLREQLKQVFEKKQLVKEQFKNLSLYRVELDKLKILTGYKEYKPFMTAIESGFSKNEVLITEIEEKITGVENERSALTKEHTYLTTELTTANNQENEVDNFITYYSAFLTDLKIANDLFKDHFNEQELKSSISEALKTLNHKFEFRNEEVKIAKAKVDTLKELYPPSFFNHLPENKESLKTQKAKNISKITELNSLLREFFTTVNRFNLGHLLEGDDWVSLKQRFGDEVSTFHHKVEQGKAQVNGLGSLKEHSDQVLAYVEFTKSTKRINELKQRIVSCESIKQTLIADLRLINDSLKSQIDQYFHVDLINTIYRKIDPHPDFKRITFQCLFSDEGKPKLQVYVENNEGNDTISPTLSFSSAQINVLSLSIFLAKALNVKNGENDVDCIFIDDPIQSMDSINALGVIDLLRNLSVTHGKQIIISTHDDNFHELLKQKLPPNLFNSKFLELESFGKVAFHEGQHNLVN</sequence>
<name>A0ABR9DW14_9GAMM</name>
<dbReference type="EMBL" id="AQGU01000017">
    <property type="protein sequence ID" value="MBE0357761.1"/>
    <property type="molecule type" value="Genomic_DNA"/>
</dbReference>
<protein>
    <submittedName>
        <fullName evidence="3">Exonuclease SbcC</fullName>
    </submittedName>
</protein>
<dbReference type="RefSeq" id="WP_193154385.1">
    <property type="nucleotide sequence ID" value="NZ_AQGU01000017.1"/>
</dbReference>
<keyword evidence="3" id="KW-0269">Exonuclease</keyword>